<dbReference type="NCBIfam" id="TIGR02543">
    <property type="entry name" value="List_Bact_rpt"/>
    <property type="match status" value="1"/>
</dbReference>
<evidence type="ECO:0000313" key="3">
    <source>
        <dbReference type="Proteomes" id="UP000823936"/>
    </source>
</evidence>
<dbReference type="GO" id="GO:0030313">
    <property type="term" value="C:cell envelope"/>
    <property type="evidence" value="ECO:0007669"/>
    <property type="project" value="UniProtKB-SubCell"/>
</dbReference>
<dbReference type="EMBL" id="DXHU01000023">
    <property type="protein sequence ID" value="HIV99524.1"/>
    <property type="molecule type" value="Genomic_DNA"/>
</dbReference>
<evidence type="ECO:0000313" key="2">
    <source>
        <dbReference type="EMBL" id="HIV99524.1"/>
    </source>
</evidence>
<evidence type="ECO:0000256" key="1">
    <source>
        <dbReference type="ARBA" id="ARBA00004196"/>
    </source>
</evidence>
<proteinExistence type="predicted"/>
<sequence length="696" mass="79607">MLYKEIITAEEIGEDDYVNHSLISEEKLIEMKPSLEGLSLISWQNEGDLKSDGYNERISWATDPVERFYAITDKKQYNITYYNYESRIMYSDTYTGLSPVDIKLKEAMPKEYYNFIGWYSDPGYSSEQWTCIPAGTTGDINLYAKYEAIRYAIKYDDLTEEEIEKYNLPLYHSADEIRDLTIYDIIRDGNHSKNFFTSRGGYWADRMEKTKPEYGDIVLYCKFVPFEFTLTYKNVDGVENFENQKRFDYGEVIELENIYRDGYRFLGWYTDPSCAEKYRVTSIKMTEDVELWAGWEEAWNLKIYHDGEFHQYDYDTGESVNLVTEFSQIMKDSAECAEYGYEIYGYTRASSPVYLTMNNTFDGDMVENLNSSATIVPVYREVKWNGAADTSWYDNDKSYPEGYHIYTAAQLYGLGVPIYMDDLQPSNCLYAKSDAIAHGIHIENDLDFGGRNFKGLGTSDIEFSCNFYGNDHTFYNFKTDTGLLAWVAGTTYHNGKKLSNLNIEGLVVDPPRGDNSHPIGAIIGSHALNLSYNEVPYTIENVSIKGTDDMRQIYVYEDGSAAILVGDASRNVQQTPGTRDFGVFFKNIEVHDIDFILDKVYGYNAFEITGVLSCLGSVRYLDANGNKMTSIENIVKNNLWSGIRIIDPQGNADITAKGSNYGVAGGSSLLYECFADVAKVYEKYKDTWFIKAETDI</sequence>
<dbReference type="AlphaFoldDB" id="A0A9D1TNB6"/>
<dbReference type="InterPro" id="IPR042229">
    <property type="entry name" value="Listeria/Bacterioides_rpt_sf"/>
</dbReference>
<comment type="subcellular location">
    <subcellularLocation>
        <location evidence="1">Cell envelope</location>
    </subcellularLocation>
</comment>
<reference evidence="2" key="1">
    <citation type="journal article" date="2021" name="PeerJ">
        <title>Extensive microbial diversity within the chicken gut microbiome revealed by metagenomics and culture.</title>
        <authorList>
            <person name="Gilroy R."/>
            <person name="Ravi A."/>
            <person name="Getino M."/>
            <person name="Pursley I."/>
            <person name="Horton D.L."/>
            <person name="Alikhan N.F."/>
            <person name="Baker D."/>
            <person name="Gharbi K."/>
            <person name="Hall N."/>
            <person name="Watson M."/>
            <person name="Adriaenssens E.M."/>
            <person name="Foster-Nyarko E."/>
            <person name="Jarju S."/>
            <person name="Secka A."/>
            <person name="Antonio M."/>
            <person name="Oren A."/>
            <person name="Chaudhuri R.R."/>
            <person name="La Ragione R."/>
            <person name="Hildebrand F."/>
            <person name="Pallen M.J."/>
        </authorList>
    </citation>
    <scope>NUCLEOTIDE SEQUENCE</scope>
    <source>
        <strain evidence="2">Gambia11-129</strain>
    </source>
</reference>
<organism evidence="2 3">
    <name type="scientific">Candidatus Ornithospirochaeta avicola</name>
    <dbReference type="NCBI Taxonomy" id="2840896"/>
    <lineage>
        <taxon>Bacteria</taxon>
        <taxon>Pseudomonadati</taxon>
        <taxon>Spirochaetota</taxon>
        <taxon>Spirochaetia</taxon>
        <taxon>Spirochaetales</taxon>
        <taxon>Spirochaetaceae</taxon>
        <taxon>Spirochaetaceae incertae sedis</taxon>
        <taxon>Candidatus Ornithospirochaeta</taxon>
    </lineage>
</organism>
<dbReference type="Pfam" id="PF09479">
    <property type="entry name" value="Flg_new"/>
    <property type="match status" value="2"/>
</dbReference>
<dbReference type="Proteomes" id="UP000823936">
    <property type="component" value="Unassembled WGS sequence"/>
</dbReference>
<dbReference type="Gene3D" id="2.160.20.110">
    <property type="match status" value="1"/>
</dbReference>
<reference evidence="2" key="2">
    <citation type="submission" date="2021-04" db="EMBL/GenBank/DDBJ databases">
        <authorList>
            <person name="Gilroy R."/>
        </authorList>
    </citation>
    <scope>NUCLEOTIDE SEQUENCE</scope>
    <source>
        <strain evidence="2">Gambia11-129</strain>
    </source>
</reference>
<dbReference type="InterPro" id="IPR013378">
    <property type="entry name" value="InlB-like_B-rpt"/>
</dbReference>
<comment type="caution">
    <text evidence="2">The sequence shown here is derived from an EMBL/GenBank/DDBJ whole genome shotgun (WGS) entry which is preliminary data.</text>
</comment>
<accession>A0A9D1TNB6</accession>
<gene>
    <name evidence="2" type="ORF">IAB12_07100</name>
</gene>
<protein>
    <submittedName>
        <fullName evidence="2">InlB B-repeat-containing protein</fullName>
    </submittedName>
</protein>
<dbReference type="Gene3D" id="2.60.40.4270">
    <property type="entry name" value="Listeria-Bacteroides repeat domain"/>
    <property type="match status" value="2"/>
</dbReference>
<name>A0A9D1TNB6_9SPIO</name>